<dbReference type="GO" id="GO:0016787">
    <property type="term" value="F:hydrolase activity"/>
    <property type="evidence" value="ECO:0007669"/>
    <property type="project" value="UniProtKB-KW"/>
</dbReference>
<dbReference type="EMBL" id="KZ613939">
    <property type="protein sequence ID" value="PMD46067.1"/>
    <property type="molecule type" value="Genomic_DNA"/>
</dbReference>
<dbReference type="PANTHER" id="PTHR38792:SF3">
    <property type="entry name" value="BNR_ASP-BOX REPEAT DOMAIN PROTEIN (AFU_ORTHOLOGUE AFUA_7G06430)-RELATED"/>
    <property type="match status" value="1"/>
</dbReference>
<dbReference type="InterPro" id="IPR002860">
    <property type="entry name" value="BNR_rpt"/>
</dbReference>
<dbReference type="Gene3D" id="2.120.10.10">
    <property type="match status" value="1"/>
</dbReference>
<gene>
    <name evidence="1" type="ORF">L207DRAFT_479656</name>
</gene>
<dbReference type="CDD" id="cd15482">
    <property type="entry name" value="Sialidase_non-viral"/>
    <property type="match status" value="1"/>
</dbReference>
<keyword evidence="2" id="KW-1185">Reference proteome</keyword>
<dbReference type="SUPFAM" id="SSF50939">
    <property type="entry name" value="Sialidases"/>
    <property type="match status" value="1"/>
</dbReference>
<dbReference type="STRING" id="1149755.A0A2J6S5M8"/>
<reference evidence="1 2" key="1">
    <citation type="submission" date="2016-04" db="EMBL/GenBank/DDBJ databases">
        <title>A degradative enzymes factory behind the ericoid mycorrhizal symbiosis.</title>
        <authorList>
            <consortium name="DOE Joint Genome Institute"/>
            <person name="Martino E."/>
            <person name="Morin E."/>
            <person name="Grelet G."/>
            <person name="Kuo A."/>
            <person name="Kohler A."/>
            <person name="Daghino S."/>
            <person name="Barry K."/>
            <person name="Choi C."/>
            <person name="Cichocki N."/>
            <person name="Clum A."/>
            <person name="Copeland A."/>
            <person name="Hainaut M."/>
            <person name="Haridas S."/>
            <person name="Labutti K."/>
            <person name="Lindquist E."/>
            <person name="Lipzen A."/>
            <person name="Khouja H.-R."/>
            <person name="Murat C."/>
            <person name="Ohm R."/>
            <person name="Olson A."/>
            <person name="Spatafora J."/>
            <person name="Veneault-Fourrey C."/>
            <person name="Henrissat B."/>
            <person name="Grigoriev I."/>
            <person name="Martin F."/>
            <person name="Perotto S."/>
        </authorList>
    </citation>
    <scope>NUCLEOTIDE SEQUENCE [LARGE SCALE GENOMIC DNA]</scope>
    <source>
        <strain evidence="1 2">F</strain>
    </source>
</reference>
<dbReference type="Pfam" id="PF02012">
    <property type="entry name" value="BNR"/>
    <property type="match status" value="2"/>
</dbReference>
<dbReference type="InterPro" id="IPR036278">
    <property type="entry name" value="Sialidase_sf"/>
</dbReference>
<organism evidence="1 2">
    <name type="scientific">Hyaloscypha variabilis (strain UAMH 11265 / GT02V1 / F)</name>
    <name type="common">Meliniomyces variabilis</name>
    <dbReference type="NCBI Taxonomy" id="1149755"/>
    <lineage>
        <taxon>Eukaryota</taxon>
        <taxon>Fungi</taxon>
        <taxon>Dikarya</taxon>
        <taxon>Ascomycota</taxon>
        <taxon>Pezizomycotina</taxon>
        <taxon>Leotiomycetes</taxon>
        <taxon>Helotiales</taxon>
        <taxon>Hyaloscyphaceae</taxon>
        <taxon>Hyaloscypha</taxon>
        <taxon>Hyaloscypha variabilis</taxon>
    </lineage>
</organism>
<dbReference type="Proteomes" id="UP000235786">
    <property type="component" value="Unassembled WGS sequence"/>
</dbReference>
<proteinExistence type="predicted"/>
<dbReference type="OrthoDB" id="2739686at2759"/>
<dbReference type="AlphaFoldDB" id="A0A2J6S5M8"/>
<evidence type="ECO:0000313" key="2">
    <source>
        <dbReference type="Proteomes" id="UP000235786"/>
    </source>
</evidence>
<keyword evidence="1" id="KW-0378">Hydrolase</keyword>
<dbReference type="PANTHER" id="PTHR38792">
    <property type="entry name" value="BNR/ASP-BOX REPEAT DOMAIN PROTEIN (AFU_ORTHOLOGUE AFUA_7G06430)-RELATED"/>
    <property type="match status" value="1"/>
</dbReference>
<evidence type="ECO:0000313" key="1">
    <source>
        <dbReference type="EMBL" id="PMD46067.1"/>
    </source>
</evidence>
<accession>A0A2J6S5M8</accession>
<protein>
    <submittedName>
        <fullName evidence="1">Glycoside hydrolase family 93 protein</fullName>
    </submittedName>
</protein>
<sequence length="320" mass="33644">MGSGTYPRATFRADGSILSCFTTFSGSNTILTVASSADGGAAWTVIGSVATGVTQTHDLDNCNVHTLPSGRILAAFRNHDQLAEGNSSWYYYRIVISYSDDGGVTWSYLSTPRTSATKGLGLWEPFLMDALDGSLMLYYSYETSTTGDDQDSILITSTDGGVTWSADQTISGANITCRDGMVGVARLGTGTSTLVAVFESLDPDTGIHAITSTDDGATWGDRRVVYASSVSGADQGAPQIAYINGQLVVSFQTNEDTLTTVTADWDVKVVVSTDSGVTWGEKTTVVDSCNWAGELTVDDQHLLVMCGGAGGAMAQTMLVS</sequence>
<name>A0A2J6S5M8_HYAVF</name>